<dbReference type="AlphaFoldDB" id="A0A2T7FT32"/>
<dbReference type="GO" id="GO:0004222">
    <property type="term" value="F:metalloendopeptidase activity"/>
    <property type="evidence" value="ECO:0007669"/>
    <property type="project" value="InterPro"/>
</dbReference>
<reference evidence="2 3" key="1">
    <citation type="submission" date="2018-04" db="EMBL/GenBank/DDBJ databases">
        <title>Pelagivirga bohaiensis gen. nov., sp. nov., a bacterium isolated from the Bohai Sea.</title>
        <authorList>
            <person name="Ji X."/>
        </authorList>
    </citation>
    <scope>NUCLEOTIDE SEQUENCE [LARGE SCALE GENOMIC DNA]</scope>
    <source>
        <strain evidence="2 3">BH-SD16</strain>
    </source>
</reference>
<dbReference type="EMBL" id="QCYG01000012">
    <property type="protein sequence ID" value="PVA05329.1"/>
    <property type="molecule type" value="Genomic_DNA"/>
</dbReference>
<name>A0A2T7FT32_9RHOB</name>
<keyword evidence="1" id="KW-0175">Coiled coil</keyword>
<dbReference type="Proteomes" id="UP000244817">
    <property type="component" value="Unassembled WGS sequence"/>
</dbReference>
<accession>A0A2T7FT32</accession>
<organism evidence="2 3">
    <name type="scientific">Thalassorhabdomicrobium marinisediminis</name>
    <dbReference type="NCBI Taxonomy" id="2170577"/>
    <lineage>
        <taxon>Bacteria</taxon>
        <taxon>Pseudomonadati</taxon>
        <taxon>Pseudomonadota</taxon>
        <taxon>Alphaproteobacteria</taxon>
        <taxon>Rhodobacterales</taxon>
        <taxon>Paracoccaceae</taxon>
        <taxon>Thalassorhabdomicrobium</taxon>
    </lineage>
</organism>
<dbReference type="GO" id="GO:0006508">
    <property type="term" value="P:proteolysis"/>
    <property type="evidence" value="ECO:0007669"/>
    <property type="project" value="InterPro"/>
</dbReference>
<evidence type="ECO:0000313" key="3">
    <source>
        <dbReference type="Proteomes" id="UP000244817"/>
    </source>
</evidence>
<evidence type="ECO:0000256" key="1">
    <source>
        <dbReference type="SAM" id="Coils"/>
    </source>
</evidence>
<dbReference type="GO" id="GO:0004176">
    <property type="term" value="F:ATP-dependent peptidase activity"/>
    <property type="evidence" value="ECO:0007669"/>
    <property type="project" value="InterPro"/>
</dbReference>
<evidence type="ECO:0008006" key="4">
    <source>
        <dbReference type="Google" id="ProtNLM"/>
    </source>
</evidence>
<keyword evidence="3" id="KW-1185">Reference proteome</keyword>
<evidence type="ECO:0000313" key="2">
    <source>
        <dbReference type="EMBL" id="PVA05329.1"/>
    </source>
</evidence>
<proteinExistence type="predicted"/>
<dbReference type="InterPro" id="IPR037219">
    <property type="entry name" value="Peptidase_M41-like"/>
</dbReference>
<dbReference type="SUPFAM" id="SSF140990">
    <property type="entry name" value="FtsH protease domain-like"/>
    <property type="match status" value="1"/>
</dbReference>
<dbReference type="GO" id="GO:0005524">
    <property type="term" value="F:ATP binding"/>
    <property type="evidence" value="ECO:0007669"/>
    <property type="project" value="InterPro"/>
</dbReference>
<protein>
    <recommendedName>
        <fullName evidence="4">Peptidase M41 domain-containing protein</fullName>
    </recommendedName>
</protein>
<sequence length="78" mass="8913">MATCQWHGLSEPRRQVINHRLRAAEAQARKLLAEHKDMLVRVAEALLNEHELNRMRIDALLNPLGSIRNPGPREQSGK</sequence>
<feature type="coiled-coil region" evidence="1">
    <location>
        <begin position="14"/>
        <end position="41"/>
    </location>
</feature>
<comment type="caution">
    <text evidence="2">The sequence shown here is derived from an EMBL/GenBank/DDBJ whole genome shotgun (WGS) entry which is preliminary data.</text>
</comment>
<gene>
    <name evidence="2" type="ORF">DC363_16075</name>
</gene>
<dbReference type="Gene3D" id="1.20.58.760">
    <property type="entry name" value="Peptidase M41"/>
    <property type="match status" value="1"/>
</dbReference>